<evidence type="ECO:0000313" key="1">
    <source>
        <dbReference type="EMBL" id="PKU60224.1"/>
    </source>
</evidence>
<gene>
    <name evidence="1" type="ORF">MA16_Dca025206</name>
</gene>
<organism evidence="1 2">
    <name type="scientific">Dendrobium catenatum</name>
    <dbReference type="NCBI Taxonomy" id="906689"/>
    <lineage>
        <taxon>Eukaryota</taxon>
        <taxon>Viridiplantae</taxon>
        <taxon>Streptophyta</taxon>
        <taxon>Embryophyta</taxon>
        <taxon>Tracheophyta</taxon>
        <taxon>Spermatophyta</taxon>
        <taxon>Magnoliopsida</taxon>
        <taxon>Liliopsida</taxon>
        <taxon>Asparagales</taxon>
        <taxon>Orchidaceae</taxon>
        <taxon>Epidendroideae</taxon>
        <taxon>Malaxideae</taxon>
        <taxon>Dendrobiinae</taxon>
        <taxon>Dendrobium</taxon>
    </lineage>
</organism>
<reference evidence="1 2" key="2">
    <citation type="journal article" date="2017" name="Nature">
        <title>The Apostasia genome and the evolution of orchids.</title>
        <authorList>
            <person name="Zhang G.Q."/>
            <person name="Liu K.W."/>
            <person name="Li Z."/>
            <person name="Lohaus R."/>
            <person name="Hsiao Y.Y."/>
            <person name="Niu S.C."/>
            <person name="Wang J.Y."/>
            <person name="Lin Y.C."/>
            <person name="Xu Q."/>
            <person name="Chen L.J."/>
            <person name="Yoshida K."/>
            <person name="Fujiwara S."/>
            <person name="Wang Z.W."/>
            <person name="Zhang Y.Q."/>
            <person name="Mitsuda N."/>
            <person name="Wang M."/>
            <person name="Liu G.H."/>
            <person name="Pecoraro L."/>
            <person name="Huang H.X."/>
            <person name="Xiao X.J."/>
            <person name="Lin M."/>
            <person name="Wu X.Y."/>
            <person name="Wu W.L."/>
            <person name="Chen Y.Y."/>
            <person name="Chang S.B."/>
            <person name="Sakamoto S."/>
            <person name="Ohme-Takagi M."/>
            <person name="Yagi M."/>
            <person name="Zeng S.J."/>
            <person name="Shen C.Y."/>
            <person name="Yeh C.M."/>
            <person name="Luo Y.B."/>
            <person name="Tsai W.C."/>
            <person name="Van de Peer Y."/>
            <person name="Liu Z.J."/>
        </authorList>
    </citation>
    <scope>NUCLEOTIDE SEQUENCE [LARGE SCALE GENOMIC DNA]</scope>
    <source>
        <tissue evidence="1">The whole plant</tissue>
    </source>
</reference>
<dbReference type="AlphaFoldDB" id="A0A2I0V9Z8"/>
<reference evidence="1 2" key="1">
    <citation type="journal article" date="2016" name="Sci. Rep.">
        <title>The Dendrobium catenatum Lindl. genome sequence provides insights into polysaccharide synthase, floral development and adaptive evolution.</title>
        <authorList>
            <person name="Zhang G.Q."/>
            <person name="Xu Q."/>
            <person name="Bian C."/>
            <person name="Tsai W.C."/>
            <person name="Yeh C.M."/>
            <person name="Liu K.W."/>
            <person name="Yoshida K."/>
            <person name="Zhang L.S."/>
            <person name="Chang S.B."/>
            <person name="Chen F."/>
            <person name="Shi Y."/>
            <person name="Su Y.Y."/>
            <person name="Zhang Y.Q."/>
            <person name="Chen L.J."/>
            <person name="Yin Y."/>
            <person name="Lin M."/>
            <person name="Huang H."/>
            <person name="Deng H."/>
            <person name="Wang Z.W."/>
            <person name="Zhu S.L."/>
            <person name="Zhao X."/>
            <person name="Deng C."/>
            <person name="Niu S.C."/>
            <person name="Huang J."/>
            <person name="Wang M."/>
            <person name="Liu G.H."/>
            <person name="Yang H.J."/>
            <person name="Xiao X.J."/>
            <person name="Hsiao Y.Y."/>
            <person name="Wu W.L."/>
            <person name="Chen Y.Y."/>
            <person name="Mitsuda N."/>
            <person name="Ohme-Takagi M."/>
            <person name="Luo Y.B."/>
            <person name="Van de Peer Y."/>
            <person name="Liu Z.J."/>
        </authorList>
    </citation>
    <scope>NUCLEOTIDE SEQUENCE [LARGE SCALE GENOMIC DNA]</scope>
    <source>
        <tissue evidence="1">The whole plant</tissue>
    </source>
</reference>
<accession>A0A2I0V9Z8</accession>
<evidence type="ECO:0000313" key="2">
    <source>
        <dbReference type="Proteomes" id="UP000233837"/>
    </source>
</evidence>
<proteinExistence type="predicted"/>
<sequence length="51" mass="6186">MKIIPNNWDITTDDGIQNTFHFDLVNHNLGVEYIFLTNNIKWYLRRYYGHA</sequence>
<dbReference type="Proteomes" id="UP000233837">
    <property type="component" value="Unassembled WGS sequence"/>
</dbReference>
<dbReference type="EMBL" id="KZ503979">
    <property type="protein sequence ID" value="PKU60224.1"/>
    <property type="molecule type" value="Genomic_DNA"/>
</dbReference>
<name>A0A2I0V9Z8_9ASPA</name>
<keyword evidence="2" id="KW-1185">Reference proteome</keyword>
<protein>
    <submittedName>
        <fullName evidence="1">Uncharacterized protein</fullName>
    </submittedName>
</protein>